<dbReference type="FunFam" id="3.30.70.330:FF:000092">
    <property type="entry name" value="Calcipressin-2 isoform 2"/>
    <property type="match status" value="1"/>
</dbReference>
<comment type="caution">
    <text evidence="10">The sequence shown here is derived from an EMBL/GenBank/DDBJ whole genome shotgun (WGS) entry which is preliminary data.</text>
</comment>
<evidence type="ECO:0000256" key="9">
    <source>
        <dbReference type="SAM" id="Phobius"/>
    </source>
</evidence>
<evidence type="ECO:0000256" key="7">
    <source>
        <dbReference type="ARBA" id="ARBA00024927"/>
    </source>
</evidence>
<organism evidence="10 11">
    <name type="scientific">Alligator mississippiensis</name>
    <name type="common">American alligator</name>
    <dbReference type="NCBI Taxonomy" id="8496"/>
    <lineage>
        <taxon>Eukaryota</taxon>
        <taxon>Metazoa</taxon>
        <taxon>Chordata</taxon>
        <taxon>Craniata</taxon>
        <taxon>Vertebrata</taxon>
        <taxon>Euteleostomi</taxon>
        <taxon>Archelosauria</taxon>
        <taxon>Archosauria</taxon>
        <taxon>Crocodylia</taxon>
        <taxon>Alligatoridae</taxon>
        <taxon>Alligatorinae</taxon>
        <taxon>Alligator</taxon>
    </lineage>
</organism>
<dbReference type="AlphaFoldDB" id="A0A151MMM5"/>
<feature type="transmembrane region" description="Helical" evidence="9">
    <location>
        <begin position="135"/>
        <end position="154"/>
    </location>
</feature>
<evidence type="ECO:0000256" key="3">
    <source>
        <dbReference type="ARBA" id="ARBA00008209"/>
    </source>
</evidence>
<feature type="transmembrane region" description="Helical" evidence="9">
    <location>
        <begin position="243"/>
        <end position="262"/>
    </location>
</feature>
<comment type="subcellular location">
    <subcellularLocation>
        <location evidence="1">Membrane</location>
        <topology evidence="1">Multi-pass membrane protein</topology>
    </subcellularLocation>
</comment>
<keyword evidence="6 9" id="KW-0472">Membrane</keyword>
<feature type="transmembrane region" description="Helical" evidence="9">
    <location>
        <begin position="174"/>
        <end position="196"/>
    </location>
</feature>
<dbReference type="InterPro" id="IPR006931">
    <property type="entry name" value="Calcipressin"/>
</dbReference>
<dbReference type="GO" id="GO:0005634">
    <property type="term" value="C:nucleus"/>
    <property type="evidence" value="ECO:0007669"/>
    <property type="project" value="TreeGrafter"/>
</dbReference>
<protein>
    <submittedName>
        <fullName evidence="10">NIPA-like protein 3 isoform A</fullName>
    </submittedName>
</protein>
<dbReference type="GO" id="GO:0016020">
    <property type="term" value="C:membrane"/>
    <property type="evidence" value="ECO:0007669"/>
    <property type="project" value="UniProtKB-SubCell"/>
</dbReference>
<evidence type="ECO:0000256" key="8">
    <source>
        <dbReference type="SAM" id="MobiDB-lite"/>
    </source>
</evidence>
<dbReference type="InterPro" id="IPR012677">
    <property type="entry name" value="Nucleotide-bd_a/b_plait_sf"/>
</dbReference>
<evidence type="ECO:0000313" key="11">
    <source>
        <dbReference type="Proteomes" id="UP000050525"/>
    </source>
</evidence>
<keyword evidence="5 9" id="KW-1133">Transmembrane helix</keyword>
<dbReference type="GO" id="GO:0003676">
    <property type="term" value="F:nucleic acid binding"/>
    <property type="evidence" value="ECO:0007669"/>
    <property type="project" value="InterPro"/>
</dbReference>
<evidence type="ECO:0000256" key="4">
    <source>
        <dbReference type="ARBA" id="ARBA00022692"/>
    </source>
</evidence>
<dbReference type="InterPro" id="IPR035979">
    <property type="entry name" value="RBD_domain_sf"/>
</dbReference>
<evidence type="ECO:0000256" key="5">
    <source>
        <dbReference type="ARBA" id="ARBA00022989"/>
    </source>
</evidence>
<feature type="transmembrane region" description="Helical" evidence="9">
    <location>
        <begin position="274"/>
        <end position="295"/>
    </location>
</feature>
<proteinExistence type="inferred from homology"/>
<dbReference type="EMBL" id="AKHW03005669">
    <property type="protein sequence ID" value="KYO25766.1"/>
    <property type="molecule type" value="Genomic_DNA"/>
</dbReference>
<feature type="transmembrane region" description="Helical" evidence="9">
    <location>
        <begin position="748"/>
        <end position="770"/>
    </location>
</feature>
<dbReference type="GO" id="GO:0019722">
    <property type="term" value="P:calcium-mediated signaling"/>
    <property type="evidence" value="ECO:0007669"/>
    <property type="project" value="InterPro"/>
</dbReference>
<dbReference type="GO" id="GO:0015095">
    <property type="term" value="F:magnesium ion transmembrane transporter activity"/>
    <property type="evidence" value="ECO:0007669"/>
    <property type="project" value="InterPro"/>
</dbReference>
<name>A0A151MMM5_ALLMI</name>
<evidence type="ECO:0000256" key="1">
    <source>
        <dbReference type="ARBA" id="ARBA00004141"/>
    </source>
</evidence>
<dbReference type="GO" id="GO:0005737">
    <property type="term" value="C:cytoplasm"/>
    <property type="evidence" value="ECO:0007669"/>
    <property type="project" value="TreeGrafter"/>
</dbReference>
<dbReference type="Pfam" id="PF04847">
    <property type="entry name" value="Calcipressin"/>
    <property type="match status" value="1"/>
</dbReference>
<dbReference type="Pfam" id="PF05653">
    <property type="entry name" value="Mg_trans_NIPA"/>
    <property type="match status" value="1"/>
</dbReference>
<gene>
    <name evidence="10" type="primary">NIPAL3</name>
    <name evidence="10" type="ORF">Y1Q_0023586</name>
</gene>
<keyword evidence="4 9" id="KW-0812">Transmembrane</keyword>
<evidence type="ECO:0000313" key="10">
    <source>
        <dbReference type="EMBL" id="KYO25766.1"/>
    </source>
</evidence>
<dbReference type="CDD" id="cd12710">
    <property type="entry name" value="RRM_RCAN3"/>
    <property type="match status" value="1"/>
</dbReference>
<feature type="transmembrane region" description="Helical" evidence="9">
    <location>
        <begin position="77"/>
        <end position="97"/>
    </location>
</feature>
<feature type="transmembrane region" description="Helical" evidence="9">
    <location>
        <begin position="301"/>
        <end position="322"/>
    </location>
</feature>
<comment type="similarity">
    <text evidence="2">Belongs to the NIPA family.</text>
</comment>
<evidence type="ECO:0000256" key="6">
    <source>
        <dbReference type="ARBA" id="ARBA00023136"/>
    </source>
</evidence>
<feature type="transmembrane region" description="Helical" evidence="9">
    <location>
        <begin position="203"/>
        <end position="231"/>
    </location>
</feature>
<dbReference type="Proteomes" id="UP000050525">
    <property type="component" value="Unassembled WGS sequence"/>
</dbReference>
<sequence>MEGGNGPDLQLQQLPLATPAVSVQPHAESFSYKENLIGALLAIFGHLVISIALNLQKYSHIRLAGSKDPRAYFRTKIWWCGVLLLLLGELGVFSSYAFAPLSLIVPLSAVSVIASAIIGIIFIKEKWKPKEFLRRYVLSFVGCGLAVVGTYLLITFGPNSHEAMTGDNITKHLVSWPFLLYMLVEIILFCLLLYFYKERNANYIVVILLLVALLGSMTVVTVKAVAGMIFVSIQGSLQLDYPIFYIMFVCMVATAVFQATFLAQASQLYDSSQIASIGYILSTTIAITAGATFYLDFIGEDVLHICMFALGCLIAFLGVFLITRNRKKSIPFEPYISMDAMPGMQNMHDKGIAVQPDLKASFSYGALENNDSMPEIYTPATLPIVQEQHGSKGVSAPPYRILEHTAIATGSGTGRACATAGHDSCWKPWNIKSCFWQTMLRDTMKSWSDGQSDLYSSDQEEEEEMIFGENEDDLEEMMDLSDLPTSLFACSVHEAVFEAQGEKERFEALFTVYDNQVTFQLFKSFRRVRINFSNPEAAARARIELHETDFNGKKLKLYFAQVQMSSEVGDKSYLLPPQPVKQFLISPPASPPVGWKQSEDATPLINYDLLCAVSKLGPGEKYELHAGTESTPSVVVHVCESETEDDDDMKNPKQKIAQTRRPEPPQTILNEPKTFDCTPEVHDIAGFPASDSSRIKYQHCFHMVLLLISDQAKARIKMTTAAPAVSVDPQFPGNVTTKSRDQILYQSSGAIVAAIVVGVIIIFTVVLLLLKTYNRRMRVKRELEPKSSKATTPPPLGPNSNSIKQPTTVTFIPVDIHMQNR</sequence>
<feature type="region of interest" description="Disordered" evidence="8">
    <location>
        <begin position="641"/>
        <end position="667"/>
    </location>
</feature>
<evidence type="ECO:0000256" key="2">
    <source>
        <dbReference type="ARBA" id="ARBA00007230"/>
    </source>
</evidence>
<comment type="function">
    <text evidence="7">Inhibits calcineurin-dependent transcriptional responses by binding to the catalytic domain of calcineurin A. Could play a role during central nervous system development.</text>
</comment>
<reference evidence="10 11" key="1">
    <citation type="journal article" date="2012" name="Genome Biol.">
        <title>Sequencing three crocodilian genomes to illuminate the evolution of archosaurs and amniotes.</title>
        <authorList>
            <person name="St John J.A."/>
            <person name="Braun E.L."/>
            <person name="Isberg S.R."/>
            <person name="Miles L.G."/>
            <person name="Chong A.Y."/>
            <person name="Gongora J."/>
            <person name="Dalzell P."/>
            <person name="Moran C."/>
            <person name="Bed'hom B."/>
            <person name="Abzhanov A."/>
            <person name="Burgess S.C."/>
            <person name="Cooksey A.M."/>
            <person name="Castoe T.A."/>
            <person name="Crawford N.G."/>
            <person name="Densmore L.D."/>
            <person name="Drew J.C."/>
            <person name="Edwards S.V."/>
            <person name="Faircloth B.C."/>
            <person name="Fujita M.K."/>
            <person name="Greenwold M.J."/>
            <person name="Hoffmann F.G."/>
            <person name="Howard J.M."/>
            <person name="Iguchi T."/>
            <person name="Janes D.E."/>
            <person name="Khan S.Y."/>
            <person name="Kohno S."/>
            <person name="de Koning A.J."/>
            <person name="Lance S.L."/>
            <person name="McCarthy F.M."/>
            <person name="McCormack J.E."/>
            <person name="Merchant M.E."/>
            <person name="Peterson D.G."/>
            <person name="Pollock D.D."/>
            <person name="Pourmand N."/>
            <person name="Raney B.J."/>
            <person name="Roessler K.A."/>
            <person name="Sanford J.R."/>
            <person name="Sawyer R.H."/>
            <person name="Schmidt C.J."/>
            <person name="Triplett E.W."/>
            <person name="Tuberville T.D."/>
            <person name="Venegas-Anaya M."/>
            <person name="Howard J.T."/>
            <person name="Jarvis E.D."/>
            <person name="Guillette L.J.Jr."/>
            <person name="Glenn T.C."/>
            <person name="Green R.E."/>
            <person name="Ray D.A."/>
        </authorList>
    </citation>
    <scope>NUCLEOTIDE SEQUENCE [LARGE SCALE GENOMIC DNA]</scope>
    <source>
        <strain evidence="10">KSC_2009_1</strain>
    </source>
</reference>
<comment type="similarity">
    <text evidence="3">Belongs to the RCAN family.</text>
</comment>
<feature type="transmembrane region" description="Helical" evidence="9">
    <location>
        <begin position="103"/>
        <end position="123"/>
    </location>
</feature>
<keyword evidence="11" id="KW-1185">Reference proteome</keyword>
<dbReference type="STRING" id="8496.A0A151MMM5"/>
<dbReference type="InterPro" id="IPR008521">
    <property type="entry name" value="Mg_trans_NIPA"/>
</dbReference>
<dbReference type="PANTHER" id="PTHR10300">
    <property type="entry name" value="CALCIPRESSIN"/>
    <property type="match status" value="1"/>
</dbReference>
<dbReference type="PANTHER" id="PTHR10300:SF6">
    <property type="entry name" value="CALCIPRESSIN-3"/>
    <property type="match status" value="1"/>
</dbReference>
<dbReference type="eggNOG" id="KOG2922">
    <property type="taxonomic scope" value="Eukaryota"/>
</dbReference>
<dbReference type="Gene3D" id="3.30.70.330">
    <property type="match status" value="1"/>
</dbReference>
<dbReference type="SUPFAM" id="SSF54928">
    <property type="entry name" value="RNA-binding domain, RBD"/>
    <property type="match status" value="1"/>
</dbReference>
<feature type="transmembrane region" description="Helical" evidence="9">
    <location>
        <begin position="36"/>
        <end position="56"/>
    </location>
</feature>
<feature type="region of interest" description="Disordered" evidence="8">
    <location>
        <begin position="781"/>
        <end position="805"/>
    </location>
</feature>
<accession>A0A151MMM5</accession>
<dbReference type="GO" id="GO:0008597">
    <property type="term" value="F:calcium-dependent protein serine/threonine phosphatase regulator activity"/>
    <property type="evidence" value="ECO:0007669"/>
    <property type="project" value="TreeGrafter"/>
</dbReference>